<evidence type="ECO:0000256" key="32">
    <source>
        <dbReference type="ARBA" id="ARBA00032350"/>
    </source>
</evidence>
<accession>A0A5F8GL19</accession>
<protein>
    <recommendedName>
        <fullName evidence="29">Prostaglandin-H2 D-isomerase</fullName>
        <ecNumber evidence="28">5.3.99.2</ecNumber>
    </recommendedName>
    <alternativeName>
        <fullName evidence="32">Glutathione-independent PGD synthase</fullName>
    </alternativeName>
    <alternativeName>
        <fullName evidence="31">Lipocalin-type prostaglandin-D synthase</fullName>
    </alternativeName>
    <alternativeName>
        <fullName evidence="30">Prostaglandin-D2 synthase</fullName>
    </alternativeName>
</protein>
<feature type="domain" description="Lipocalin/cytosolic fatty-acid binding" evidence="35">
    <location>
        <begin position="43"/>
        <end position="184"/>
    </location>
</feature>
<sequence>MMAMGLLWMGLALLQALETQAQMEDIHQKIPLQPDFQEDKFIGAWYSVGLASTFPWFLKKKAELTMCKSVLTPEADGTVNLTATFIRNNQCESRTSLLRKTEEPGHYVYKSIKWESDHNVYVVETNYEEYALLYTSKTKGNSHFNMATLYSRTKDVKTELKERFIRFAKSHGFTEDTIVILPKTGPAHASMSHTSPPLDFRLFSGKSQLHGPLTGMILLPGATPALRFCICPIK</sequence>
<evidence type="ECO:0000256" key="29">
    <source>
        <dbReference type="ARBA" id="ARBA00023891"/>
    </source>
</evidence>
<evidence type="ECO:0000256" key="20">
    <source>
        <dbReference type="ARBA" id="ARBA00023098"/>
    </source>
</evidence>
<keyword evidence="12" id="KW-0964">Secreted</keyword>
<keyword evidence="15 34" id="KW-0732">Signal</keyword>
<evidence type="ECO:0000256" key="3">
    <source>
        <dbReference type="ARBA" id="ARBA00004555"/>
    </source>
</evidence>
<evidence type="ECO:0000256" key="6">
    <source>
        <dbReference type="ARBA" id="ARBA00006889"/>
    </source>
</evidence>
<keyword evidence="25" id="KW-0413">Isomerase</keyword>
<evidence type="ECO:0000256" key="10">
    <source>
        <dbReference type="ARBA" id="ARBA00022501"/>
    </source>
</evidence>
<keyword evidence="11" id="KW-0444">Lipid biosynthesis</keyword>
<dbReference type="GO" id="GO:0005615">
    <property type="term" value="C:extracellular space"/>
    <property type="evidence" value="ECO:0000318"/>
    <property type="project" value="GO_Central"/>
</dbReference>
<evidence type="ECO:0000259" key="35">
    <source>
        <dbReference type="Pfam" id="PF00061"/>
    </source>
</evidence>
<keyword evidence="16" id="KW-0494">Milk protein</keyword>
<keyword evidence="18" id="KW-0276">Fatty acid metabolism</keyword>
<evidence type="ECO:0000256" key="8">
    <source>
        <dbReference type="ARBA" id="ARBA00022448"/>
    </source>
</evidence>
<evidence type="ECO:0000313" key="37">
    <source>
        <dbReference type="Proteomes" id="UP000002280"/>
    </source>
</evidence>
<comment type="similarity">
    <text evidence="6 33">Belongs to the calycin superfamily. Lipocalin family.</text>
</comment>
<evidence type="ECO:0000256" key="31">
    <source>
        <dbReference type="ARBA" id="ARBA00031917"/>
    </source>
</evidence>
<evidence type="ECO:0000256" key="12">
    <source>
        <dbReference type="ARBA" id="ARBA00022525"/>
    </source>
</evidence>
<dbReference type="GO" id="GO:0005791">
    <property type="term" value="C:rough endoplasmic reticulum"/>
    <property type="evidence" value="ECO:0007669"/>
    <property type="project" value="UniProtKB-SubCell"/>
</dbReference>
<dbReference type="PANTHER" id="PTHR11430:SF86">
    <property type="entry name" value="PROSTAGLANDIN-H2 D-ISOMERASE"/>
    <property type="match status" value="1"/>
</dbReference>
<evidence type="ECO:0000256" key="17">
    <source>
        <dbReference type="ARBA" id="ARBA00022824"/>
    </source>
</evidence>
<evidence type="ECO:0000256" key="9">
    <source>
        <dbReference type="ARBA" id="ARBA00022490"/>
    </source>
</evidence>
<keyword evidence="19" id="KW-0333">Golgi apparatus</keyword>
<dbReference type="GO" id="GO:0036094">
    <property type="term" value="F:small molecule binding"/>
    <property type="evidence" value="ECO:0007669"/>
    <property type="project" value="InterPro"/>
</dbReference>
<evidence type="ECO:0000256" key="19">
    <source>
        <dbReference type="ARBA" id="ARBA00023034"/>
    </source>
</evidence>
<dbReference type="InterPro" id="IPR022272">
    <property type="entry name" value="Lipocalin_CS"/>
</dbReference>
<keyword evidence="37" id="KW-1185">Reference proteome</keyword>
<evidence type="ECO:0000256" key="21">
    <source>
        <dbReference type="ARBA" id="ARBA00023136"/>
    </source>
</evidence>
<keyword evidence="14" id="KW-0467">Mast cell degranulation</keyword>
<dbReference type="GO" id="GO:0005794">
    <property type="term" value="C:Golgi apparatus"/>
    <property type="evidence" value="ECO:0007669"/>
    <property type="project" value="UniProtKB-SubCell"/>
</dbReference>
<dbReference type="Pfam" id="PF00061">
    <property type="entry name" value="Lipocalin"/>
    <property type="match status" value="1"/>
</dbReference>
<evidence type="ECO:0000256" key="18">
    <source>
        <dbReference type="ARBA" id="ARBA00022832"/>
    </source>
</evidence>
<reference evidence="36 37" key="1">
    <citation type="journal article" date="2007" name="Nature">
        <title>Genome of the marsupial Monodelphis domestica reveals innovation in non-coding sequences.</title>
        <authorList>
            <person name="Mikkelsen T.S."/>
            <person name="Wakefield M.J."/>
            <person name="Aken B."/>
            <person name="Amemiya C.T."/>
            <person name="Chang J.L."/>
            <person name="Duke S."/>
            <person name="Garber M."/>
            <person name="Gentles A.J."/>
            <person name="Goodstadt L."/>
            <person name="Heger A."/>
            <person name="Jurka J."/>
            <person name="Kamal M."/>
            <person name="Mauceli E."/>
            <person name="Searle S.M."/>
            <person name="Sharpe T."/>
            <person name="Baker M.L."/>
            <person name="Batzer M.A."/>
            <person name="Benos P.V."/>
            <person name="Belov K."/>
            <person name="Clamp M."/>
            <person name="Cook A."/>
            <person name="Cuff J."/>
            <person name="Das R."/>
            <person name="Davidow L."/>
            <person name="Deakin J.E."/>
            <person name="Fazzari M.J."/>
            <person name="Glass J.L."/>
            <person name="Grabherr M."/>
            <person name="Greally J.M."/>
            <person name="Gu W."/>
            <person name="Hore T.A."/>
            <person name="Huttley G.A."/>
            <person name="Kleber M."/>
            <person name="Jirtle R.L."/>
            <person name="Koina E."/>
            <person name="Lee J.T."/>
            <person name="Mahony S."/>
            <person name="Marra M.A."/>
            <person name="Miller R.D."/>
            <person name="Nicholls R.D."/>
            <person name="Oda M."/>
            <person name="Papenfuss A.T."/>
            <person name="Parra Z.E."/>
            <person name="Pollock D.D."/>
            <person name="Ray D.A."/>
            <person name="Schein J.E."/>
            <person name="Speed T.P."/>
            <person name="Thompson K."/>
            <person name="VandeBerg J.L."/>
            <person name="Wade C.M."/>
            <person name="Walker J.A."/>
            <person name="Waters P.D."/>
            <person name="Webber C."/>
            <person name="Weidman J.R."/>
            <person name="Xie X."/>
            <person name="Zody M.C."/>
            <person name="Baldwin J."/>
            <person name="Abdouelleil A."/>
            <person name="Abdulkadir J."/>
            <person name="Abebe A."/>
            <person name="Abera B."/>
            <person name="Abreu J."/>
            <person name="Acer S.C."/>
            <person name="Aftuck L."/>
            <person name="Alexander A."/>
            <person name="An P."/>
            <person name="Anderson E."/>
            <person name="Anderson S."/>
            <person name="Arachi H."/>
            <person name="Azer M."/>
            <person name="Bachantsang P."/>
            <person name="Barry A."/>
            <person name="Bayul T."/>
            <person name="Berlin A."/>
            <person name="Bessette D."/>
            <person name="Bloom T."/>
            <person name="Bloom T."/>
            <person name="Boguslavskiy L."/>
            <person name="Bonnet C."/>
            <person name="Boukhgalter B."/>
            <person name="Bourzgui I."/>
            <person name="Brown A."/>
            <person name="Cahill P."/>
            <person name="Channer S."/>
            <person name="Cheshatsang Y."/>
            <person name="Chuda L."/>
            <person name="Citroen M."/>
            <person name="Collymore A."/>
            <person name="Cooke P."/>
            <person name="Costello M."/>
            <person name="D'Aco K."/>
            <person name="Daza R."/>
            <person name="De Haan G."/>
            <person name="DeGray S."/>
            <person name="DeMaso C."/>
            <person name="Dhargay N."/>
            <person name="Dooley K."/>
            <person name="Dooley E."/>
            <person name="Doricent M."/>
            <person name="Dorje P."/>
            <person name="Dorjee K."/>
            <person name="Dupes A."/>
            <person name="Elong R."/>
            <person name="Falk J."/>
            <person name="Farina A."/>
            <person name="Faro S."/>
            <person name="Ferguson D."/>
            <person name="Fisher S."/>
            <person name="Foley C.D."/>
            <person name="Franke A."/>
            <person name="Friedrich D."/>
            <person name="Gadbois L."/>
            <person name="Gearin G."/>
            <person name="Gearin C.R."/>
            <person name="Giannoukos G."/>
            <person name="Goode T."/>
            <person name="Graham J."/>
            <person name="Grandbois E."/>
            <person name="Grewal S."/>
            <person name="Gyaltsen K."/>
            <person name="Hafez N."/>
            <person name="Hagos B."/>
            <person name="Hall J."/>
            <person name="Henson C."/>
            <person name="Hollinger A."/>
            <person name="Honan T."/>
            <person name="Huard M.D."/>
            <person name="Hughes L."/>
            <person name="Hurhula B."/>
            <person name="Husby M.E."/>
            <person name="Kamat A."/>
            <person name="Kanga B."/>
            <person name="Kashin S."/>
            <person name="Khazanovich D."/>
            <person name="Kisner P."/>
            <person name="Lance K."/>
            <person name="Lara M."/>
            <person name="Lee W."/>
            <person name="Lennon N."/>
            <person name="Letendre F."/>
            <person name="LeVine R."/>
            <person name="Lipovsky A."/>
            <person name="Liu X."/>
            <person name="Liu J."/>
            <person name="Liu S."/>
            <person name="Lokyitsang T."/>
            <person name="Lokyitsang Y."/>
            <person name="Lubonja R."/>
            <person name="Lui A."/>
            <person name="MacDonald P."/>
            <person name="Magnisalis V."/>
            <person name="Maru K."/>
            <person name="Matthews C."/>
            <person name="McCusker W."/>
            <person name="McDonough S."/>
            <person name="Mehta T."/>
            <person name="Meldrim J."/>
            <person name="Meneus L."/>
            <person name="Mihai O."/>
            <person name="Mihalev A."/>
            <person name="Mihova T."/>
            <person name="Mittelman R."/>
            <person name="Mlenga V."/>
            <person name="Montmayeur A."/>
            <person name="Mulrain L."/>
            <person name="Navidi A."/>
            <person name="Naylor J."/>
            <person name="Negash T."/>
            <person name="Nguyen T."/>
            <person name="Nguyen N."/>
            <person name="Nicol R."/>
            <person name="Norbu C."/>
            <person name="Norbu N."/>
            <person name="Novod N."/>
            <person name="O'Neill B."/>
            <person name="Osman S."/>
            <person name="Markiewicz E."/>
            <person name="Oyono O.L."/>
            <person name="Patti C."/>
            <person name="Phunkhang P."/>
            <person name="Pierre F."/>
            <person name="Priest M."/>
            <person name="Raghuraman S."/>
            <person name="Rege F."/>
            <person name="Reyes R."/>
            <person name="Rise C."/>
            <person name="Rogov P."/>
            <person name="Ross K."/>
            <person name="Ryan E."/>
            <person name="Settipalli S."/>
            <person name="Shea T."/>
            <person name="Sherpa N."/>
            <person name="Shi L."/>
            <person name="Shih D."/>
            <person name="Sparrow T."/>
            <person name="Spaulding J."/>
            <person name="Stalker J."/>
            <person name="Stange-Thomann N."/>
            <person name="Stavropoulos S."/>
            <person name="Stone C."/>
            <person name="Strader C."/>
            <person name="Tesfaye S."/>
            <person name="Thomson T."/>
            <person name="Thoulutsang Y."/>
            <person name="Thoulutsang D."/>
            <person name="Topham K."/>
            <person name="Topping I."/>
            <person name="Tsamla T."/>
            <person name="Vassiliev H."/>
            <person name="Vo A."/>
            <person name="Wangchuk T."/>
            <person name="Wangdi T."/>
            <person name="Weiand M."/>
            <person name="Wilkinson J."/>
            <person name="Wilson A."/>
            <person name="Yadav S."/>
            <person name="Young G."/>
            <person name="Yu Q."/>
            <person name="Zembek L."/>
            <person name="Zhong D."/>
            <person name="Zimmer A."/>
            <person name="Zwirko Z."/>
            <person name="Jaffe D.B."/>
            <person name="Alvarez P."/>
            <person name="Brockman W."/>
            <person name="Butler J."/>
            <person name="Chin C."/>
            <person name="Gnerre S."/>
            <person name="MacCallum I."/>
            <person name="Graves J.A."/>
            <person name="Ponting C.P."/>
            <person name="Breen M."/>
            <person name="Samollow P.B."/>
            <person name="Lander E.S."/>
            <person name="Lindblad-Toh K."/>
        </authorList>
    </citation>
    <scope>NUCLEOTIDE SEQUENCE [LARGE SCALE GENOMIC DNA]</scope>
</reference>
<dbReference type="GO" id="GO:0048471">
    <property type="term" value="C:perinuclear region of cytoplasm"/>
    <property type="evidence" value="ECO:0007669"/>
    <property type="project" value="UniProtKB-SubCell"/>
</dbReference>
<dbReference type="InterPro" id="IPR002345">
    <property type="entry name" value="Lipocalin"/>
</dbReference>
<dbReference type="Gene3D" id="2.40.128.20">
    <property type="match status" value="1"/>
</dbReference>
<keyword evidence="21" id="KW-0472">Membrane</keyword>
<dbReference type="GO" id="GO:0043303">
    <property type="term" value="P:mast cell degranulation"/>
    <property type="evidence" value="ECO:0007669"/>
    <property type="project" value="UniProtKB-KW"/>
</dbReference>
<keyword evidence="9" id="KW-0963">Cytoplasm</keyword>
<dbReference type="Proteomes" id="UP000002280">
    <property type="component" value="Chromosome 1"/>
</dbReference>
<evidence type="ECO:0000256" key="5">
    <source>
        <dbReference type="ARBA" id="ARBA00004613"/>
    </source>
</evidence>
<dbReference type="InterPro" id="IPR000566">
    <property type="entry name" value="Lipocln_cytosolic_FA-bd_dom"/>
</dbReference>
<dbReference type="AlphaFoldDB" id="A0A5F8GL19"/>
<dbReference type="GO" id="GO:0001516">
    <property type="term" value="P:prostaglandin biosynthetic process"/>
    <property type="evidence" value="ECO:0007669"/>
    <property type="project" value="UniProtKB-KW"/>
</dbReference>
<dbReference type="GO" id="GO:0031965">
    <property type="term" value="C:nuclear membrane"/>
    <property type="evidence" value="ECO:0007669"/>
    <property type="project" value="UniProtKB-SubCell"/>
</dbReference>
<keyword evidence="23" id="KW-0275">Fatty acid biosynthesis</keyword>
<keyword evidence="10" id="KW-0644">Prostaglandin metabolism</keyword>
<dbReference type="CDD" id="cd19419">
    <property type="entry name" value="lipocalin_L-PGDS"/>
    <property type="match status" value="1"/>
</dbReference>
<reference evidence="36" key="2">
    <citation type="submission" date="2025-08" db="UniProtKB">
        <authorList>
            <consortium name="Ensembl"/>
        </authorList>
    </citation>
    <scope>IDENTIFICATION</scope>
</reference>
<organism evidence="36 37">
    <name type="scientific">Monodelphis domestica</name>
    <name type="common">Gray short-tailed opossum</name>
    <dbReference type="NCBI Taxonomy" id="13616"/>
    <lineage>
        <taxon>Eukaryota</taxon>
        <taxon>Metazoa</taxon>
        <taxon>Chordata</taxon>
        <taxon>Craniata</taxon>
        <taxon>Vertebrata</taxon>
        <taxon>Euteleostomi</taxon>
        <taxon>Mammalia</taxon>
        <taxon>Metatheria</taxon>
        <taxon>Didelphimorphia</taxon>
        <taxon>Didelphidae</taxon>
        <taxon>Monodelphis</taxon>
    </lineage>
</organism>
<evidence type="ECO:0000256" key="22">
    <source>
        <dbReference type="ARBA" id="ARBA00023157"/>
    </source>
</evidence>
<dbReference type="GeneTree" id="ENSGT01120000271921"/>
<evidence type="ECO:0000256" key="1">
    <source>
        <dbReference type="ARBA" id="ARBA00004126"/>
    </source>
</evidence>
<evidence type="ECO:0000256" key="11">
    <source>
        <dbReference type="ARBA" id="ARBA00022516"/>
    </source>
</evidence>
<evidence type="ECO:0000256" key="14">
    <source>
        <dbReference type="ARBA" id="ARBA00022675"/>
    </source>
</evidence>
<keyword evidence="22" id="KW-1015">Disulfide bond</keyword>
<evidence type="ECO:0000256" key="16">
    <source>
        <dbReference type="ARBA" id="ARBA00022743"/>
    </source>
</evidence>
<keyword evidence="26" id="KW-0539">Nucleus</keyword>
<dbReference type="Bgee" id="ENSMODG00000038827">
    <property type="expression patterns" value="Expressed in cerebellum and 19 other cell types or tissues"/>
</dbReference>
<keyword evidence="24" id="KW-0325">Glycoprotein</keyword>
<evidence type="ECO:0000256" key="28">
    <source>
        <dbReference type="ARBA" id="ARBA00023799"/>
    </source>
</evidence>
<evidence type="ECO:0000256" key="24">
    <source>
        <dbReference type="ARBA" id="ARBA00023180"/>
    </source>
</evidence>
<dbReference type="PRINTS" id="PR01254">
    <property type="entry name" value="PGNDSYNTHASE"/>
</dbReference>
<evidence type="ECO:0000256" key="34">
    <source>
        <dbReference type="SAM" id="SignalP"/>
    </source>
</evidence>
<evidence type="ECO:0000256" key="33">
    <source>
        <dbReference type="RuleBase" id="RU003695"/>
    </source>
</evidence>
<dbReference type="InParanoid" id="A0A5F8GL19"/>
<dbReference type="FunCoup" id="A0A5F8GL19">
    <property type="interactions" value="90"/>
</dbReference>
<name>A0A5F8GL19_MONDO</name>
<evidence type="ECO:0000256" key="25">
    <source>
        <dbReference type="ARBA" id="ARBA00023235"/>
    </source>
</evidence>
<dbReference type="EC" id="5.3.99.2" evidence="28"/>
<comment type="catalytic activity">
    <reaction evidence="27">
        <text>prostaglandin H2 = prostaglandin D2</text>
        <dbReference type="Rhea" id="RHEA:10600"/>
        <dbReference type="ChEBI" id="CHEBI:57405"/>
        <dbReference type="ChEBI" id="CHEBI:57406"/>
        <dbReference type="EC" id="5.3.99.2"/>
    </reaction>
</comment>
<evidence type="ECO:0000256" key="13">
    <source>
        <dbReference type="ARBA" id="ARBA00022585"/>
    </source>
</evidence>
<comment type="subcellular location">
    <subcellularLocation>
        <location evidence="4">Cytoplasm</location>
        <location evidence="4">Perinuclear region</location>
    </subcellularLocation>
    <subcellularLocation>
        <location evidence="3">Golgi apparatus</location>
    </subcellularLocation>
    <subcellularLocation>
        <location evidence="1">Nucleus membrane</location>
    </subcellularLocation>
    <subcellularLocation>
        <location evidence="2">Rough endoplasmic reticulum</location>
    </subcellularLocation>
    <subcellularLocation>
        <location evidence="5">Secreted</location>
    </subcellularLocation>
</comment>
<reference evidence="36" key="3">
    <citation type="submission" date="2025-09" db="UniProtKB">
        <authorList>
            <consortium name="Ensembl"/>
        </authorList>
    </citation>
    <scope>IDENTIFICATION</scope>
</reference>
<dbReference type="GO" id="GO:0004667">
    <property type="term" value="F:prostaglandin-D synthase activity"/>
    <property type="evidence" value="ECO:0007669"/>
    <property type="project" value="UniProtKB-EC"/>
</dbReference>
<evidence type="ECO:0000256" key="27">
    <source>
        <dbReference type="ARBA" id="ARBA00023698"/>
    </source>
</evidence>
<evidence type="ECO:0000256" key="2">
    <source>
        <dbReference type="ARBA" id="ARBA00004427"/>
    </source>
</evidence>
<dbReference type="STRING" id="13616.ENSMODP00000048205"/>
<keyword evidence="8" id="KW-0813">Transport</keyword>
<dbReference type="PROSITE" id="PS00213">
    <property type="entry name" value="LIPOCALIN"/>
    <property type="match status" value="1"/>
</dbReference>
<evidence type="ECO:0000256" key="4">
    <source>
        <dbReference type="ARBA" id="ARBA00004556"/>
    </source>
</evidence>
<feature type="signal peptide" evidence="34">
    <location>
        <begin position="1"/>
        <end position="21"/>
    </location>
</feature>
<dbReference type="PRINTS" id="PR00179">
    <property type="entry name" value="LIPOCALIN"/>
</dbReference>
<comment type="subunit">
    <text evidence="7">Monomer.</text>
</comment>
<evidence type="ECO:0000256" key="7">
    <source>
        <dbReference type="ARBA" id="ARBA00011245"/>
    </source>
</evidence>
<dbReference type="InterPro" id="IPR012674">
    <property type="entry name" value="Calycin"/>
</dbReference>
<dbReference type="PANTHER" id="PTHR11430">
    <property type="entry name" value="LIPOCALIN"/>
    <property type="match status" value="1"/>
</dbReference>
<dbReference type="OMA" id="QIWNNDN"/>
<keyword evidence="17" id="KW-0256">Endoplasmic reticulum</keyword>
<feature type="chain" id="PRO_5023827578" description="Prostaglandin-H2 D-isomerase" evidence="34">
    <location>
        <begin position="22"/>
        <end position="234"/>
    </location>
</feature>
<evidence type="ECO:0000256" key="15">
    <source>
        <dbReference type="ARBA" id="ARBA00022729"/>
    </source>
</evidence>
<dbReference type="SUPFAM" id="SSF50814">
    <property type="entry name" value="Lipocalins"/>
    <property type="match status" value="1"/>
</dbReference>
<evidence type="ECO:0000313" key="36">
    <source>
        <dbReference type="Ensembl" id="ENSMODP00000048205.1"/>
    </source>
</evidence>
<keyword evidence="20" id="KW-0443">Lipid metabolism</keyword>
<evidence type="ECO:0000256" key="23">
    <source>
        <dbReference type="ARBA" id="ARBA00023160"/>
    </source>
</evidence>
<keyword evidence="13" id="KW-0643">Prostaglandin biosynthesis</keyword>
<dbReference type="Ensembl" id="ENSMODT00000054688.1">
    <property type="protein sequence ID" value="ENSMODP00000048205.1"/>
    <property type="gene ID" value="ENSMODG00000038827.1"/>
</dbReference>
<evidence type="ECO:0000256" key="30">
    <source>
        <dbReference type="ARBA" id="ARBA00030654"/>
    </source>
</evidence>
<evidence type="ECO:0000256" key="26">
    <source>
        <dbReference type="ARBA" id="ARBA00023242"/>
    </source>
</evidence>
<proteinExistence type="inferred from homology"/>